<dbReference type="AlphaFoldDB" id="A0AA42C7M1"/>
<keyword evidence="2" id="KW-1185">Reference proteome</keyword>
<sequence>MKKSILICGGLLFLGIHGLFAQIGMKKQAGGFMILDGEKNVAFYQKDEISINSEQGRNNFWHPVFLPDGTEITENAPEDHLHHRGIFWAWHQILIGDQPVGDPWELKNFSIDVKDVEYKRINDGDGSFRTTAFWKSPLYENGAKAYLKEDCQYTFFVQNGNYRIIRFDLALTALVDELKLGGSDDEKGYGGFSVRMKLPDDVKFSGEGGNIEPQNTAVDAGRYVNISGSMAKSGNHGGMLIYASPENQQDRQTWILRKKNSMQNAVFPGRDPVELKRGVPLKLSYTLVLYTGKINEKRVIKNITKAAR</sequence>
<evidence type="ECO:0000313" key="1">
    <source>
        <dbReference type="EMBL" id="MCW0481726.1"/>
    </source>
</evidence>
<dbReference type="Pfam" id="PF14100">
    <property type="entry name" value="DUF6807"/>
    <property type="match status" value="1"/>
</dbReference>
<dbReference type="EMBL" id="JAPAAF010000003">
    <property type="protein sequence ID" value="MCW0481726.1"/>
    <property type="molecule type" value="Genomic_DNA"/>
</dbReference>
<protein>
    <submittedName>
        <fullName evidence="1">PmoA family protein</fullName>
    </submittedName>
</protein>
<dbReference type="InterPro" id="IPR029475">
    <property type="entry name" value="DUF6807"/>
</dbReference>
<gene>
    <name evidence="1" type="ORF">N2K84_03220</name>
</gene>
<dbReference type="RefSeq" id="WP_282590336.1">
    <property type="nucleotide sequence ID" value="NZ_JAPAAF010000003.1"/>
</dbReference>
<proteinExistence type="predicted"/>
<accession>A0AA42C7M1</accession>
<organism evidence="1 2">
    <name type="scientific">Gaoshiqia sediminis</name>
    <dbReference type="NCBI Taxonomy" id="2986998"/>
    <lineage>
        <taxon>Bacteria</taxon>
        <taxon>Pseudomonadati</taxon>
        <taxon>Bacteroidota</taxon>
        <taxon>Bacteroidia</taxon>
        <taxon>Marinilabiliales</taxon>
        <taxon>Prolixibacteraceae</taxon>
        <taxon>Gaoshiqia</taxon>
    </lineage>
</organism>
<dbReference type="Proteomes" id="UP001163821">
    <property type="component" value="Unassembled WGS sequence"/>
</dbReference>
<evidence type="ECO:0000313" key="2">
    <source>
        <dbReference type="Proteomes" id="UP001163821"/>
    </source>
</evidence>
<name>A0AA42C7M1_9BACT</name>
<comment type="caution">
    <text evidence="1">The sequence shown here is derived from an EMBL/GenBank/DDBJ whole genome shotgun (WGS) entry which is preliminary data.</text>
</comment>
<reference evidence="1" key="1">
    <citation type="submission" date="2022-10" db="EMBL/GenBank/DDBJ databases">
        <title>Gaoshiqiia sediminis gen. nov., sp. nov., isolated from coastal sediment.</title>
        <authorList>
            <person name="Yu W.X."/>
            <person name="Mu D.S."/>
            <person name="Du J.Z."/>
            <person name="Liang Y.Q."/>
        </authorList>
    </citation>
    <scope>NUCLEOTIDE SEQUENCE</scope>
    <source>
        <strain evidence="1">A06</strain>
    </source>
</reference>